<dbReference type="SUPFAM" id="SSF48452">
    <property type="entry name" value="TPR-like"/>
    <property type="match status" value="2"/>
</dbReference>
<name>A0A160VHI0_9ZZZZ</name>
<organism evidence="1">
    <name type="scientific">hydrothermal vent metagenome</name>
    <dbReference type="NCBI Taxonomy" id="652676"/>
    <lineage>
        <taxon>unclassified sequences</taxon>
        <taxon>metagenomes</taxon>
        <taxon>ecological metagenomes</taxon>
    </lineage>
</organism>
<protein>
    <submittedName>
        <fullName evidence="1">Tetratricopeptide repeat family</fullName>
    </submittedName>
</protein>
<evidence type="ECO:0000313" key="1">
    <source>
        <dbReference type="EMBL" id="CUV10195.1"/>
    </source>
</evidence>
<dbReference type="InterPro" id="IPR019734">
    <property type="entry name" value="TPR_rpt"/>
</dbReference>
<gene>
    <name evidence="1" type="ORF">MGWOODY_Mmi888</name>
</gene>
<dbReference type="Gene3D" id="1.25.40.10">
    <property type="entry name" value="Tetratricopeptide repeat domain"/>
    <property type="match status" value="3"/>
</dbReference>
<dbReference type="EMBL" id="FAXC01000370">
    <property type="protein sequence ID" value="CUV10195.1"/>
    <property type="molecule type" value="Genomic_DNA"/>
</dbReference>
<dbReference type="Pfam" id="PF13174">
    <property type="entry name" value="TPR_6"/>
    <property type="match status" value="2"/>
</dbReference>
<proteinExistence type="predicted"/>
<dbReference type="InterPro" id="IPR011990">
    <property type="entry name" value="TPR-like_helical_dom_sf"/>
</dbReference>
<reference evidence="1" key="1">
    <citation type="submission" date="2015-10" db="EMBL/GenBank/DDBJ databases">
        <authorList>
            <person name="Gilbert D.G."/>
        </authorList>
    </citation>
    <scope>NUCLEOTIDE SEQUENCE</scope>
</reference>
<sequence length="609" mass="70309">MKYRHFVAFPLGFCLLSCAYFNTFYNAEQYFKKAEKIRLEKAGETIPVSAIDSYSKVIDKSRLVLEKYPDTRYRKDALLLIGKAHFYRQEYRLAEATFQQFADEFGETYPFERGYWQAMVKWKQGKSQAALEALATNLDESLSKDQKAEMHLSISEIQLELNEDKLALENLLKGAELTSDADQRGQIYYRISILAFDKKDYELALSANKNVIRYSLSKKRIEEANLQIVRIHRLLGNWDVVMSEIKSILVDDRFTRIHGNLELELVRLYQMQGKNDMAKNRLESIIKDYPRSGNSAEAYYMLGEIAMNEDWDLDDAEKQFSQVTREYRKSQYTPTANLRVKQIKSYKDSQISIATLLETFVNTQTDSINNDSSAVNEVQTAELSPNYESLANHYYNMGELVAFHFNRPTEAIPYFMNIIDSLPTTGQYAKALFTAAYLAAQQDDTTMAITLRDKLLNKYPRSEFAEYMRVRYGMDTLDGSSNQLFRQGELEWQSDPDGALEIFKQILHQDESSDVAARSAMFLAVMYDRHFAQADSAIYYYDWLQSHKPESEQALATINRYEELQQMISMINQVDTKDVPDNGAEIIAVPEDPVEVDNQEAVEDTTIEN</sequence>
<accession>A0A160VHI0</accession>
<dbReference type="AlphaFoldDB" id="A0A160VHI0"/>